<organism evidence="1 2">
    <name type="scientific">Phormidesmis priestleyi</name>
    <dbReference type="NCBI Taxonomy" id="268141"/>
    <lineage>
        <taxon>Bacteria</taxon>
        <taxon>Bacillati</taxon>
        <taxon>Cyanobacteriota</taxon>
        <taxon>Cyanophyceae</taxon>
        <taxon>Leptolyngbyales</taxon>
        <taxon>Leptolyngbyaceae</taxon>
        <taxon>Phormidesmis</taxon>
    </lineage>
</organism>
<protein>
    <submittedName>
        <fullName evidence="1">Zn-dependent hydrolase</fullName>
    </submittedName>
</protein>
<comment type="caution">
    <text evidence="1">The sequence shown here is derived from an EMBL/GenBank/DDBJ whole genome shotgun (WGS) entry which is preliminary data.</text>
</comment>
<gene>
    <name evidence="1" type="ORF">DCF15_00075</name>
</gene>
<dbReference type="PANTHER" id="PTHR36142">
    <property type="entry name" value="METALLO-HYDROLASE/OXIDOREDUCTASE SUPERFAMILY PROTEIN"/>
    <property type="match status" value="1"/>
</dbReference>
<accession>A0A2W4XX58</accession>
<keyword evidence="1" id="KW-0378">Hydrolase</keyword>
<dbReference type="Pfam" id="PF13483">
    <property type="entry name" value="Lactamase_B_3"/>
    <property type="match status" value="1"/>
</dbReference>
<dbReference type="SUPFAM" id="SSF56281">
    <property type="entry name" value="Metallo-hydrolase/oxidoreductase"/>
    <property type="match status" value="1"/>
</dbReference>
<reference evidence="2" key="1">
    <citation type="submission" date="2018-04" db="EMBL/GenBank/DDBJ databases">
        <authorList>
            <person name="Cornet L."/>
        </authorList>
    </citation>
    <scope>NUCLEOTIDE SEQUENCE [LARGE SCALE GENOMIC DNA]</scope>
</reference>
<dbReference type="Gene3D" id="3.60.15.10">
    <property type="entry name" value="Ribonuclease Z/Hydroxyacylglutathione hydrolase-like"/>
    <property type="match status" value="1"/>
</dbReference>
<evidence type="ECO:0000313" key="2">
    <source>
        <dbReference type="Proteomes" id="UP000249794"/>
    </source>
</evidence>
<evidence type="ECO:0000313" key="1">
    <source>
        <dbReference type="EMBL" id="PZO61374.1"/>
    </source>
</evidence>
<dbReference type="Proteomes" id="UP000249794">
    <property type="component" value="Unassembled WGS sequence"/>
</dbReference>
<name>A0A2W4XX58_9CYAN</name>
<dbReference type="EMBL" id="QBMP01000001">
    <property type="protein sequence ID" value="PZO61374.1"/>
    <property type="molecule type" value="Genomic_DNA"/>
</dbReference>
<sequence length="263" mass="28088">MKLTWFDANAWLWEAGGCRILVDPWLLGDLVFANSPWLVKGIRPQPVDIPPDIDLILLSQGLADHAHPETLGQLDKSIPVVASVDGAAIAKKLGYQSVTVAAHGEVNTLAGVEIRTFTGAVVGPTKRENAYVLTFLSTGIRLYYEPHGYPDVAHLQDFVENAGPVDVVISPMADITLMGVAPVIRGAAVATQIAKLLKPQVMLPTAEDGQVIYEGLLAPVLSRTGGAEELRSQIKIAGNGTQVIQPISGELIELDLQPQTVLP</sequence>
<dbReference type="PANTHER" id="PTHR36142:SF2">
    <property type="entry name" value="METALLO-HYDROLASE_OXIDOREDUCTASE SUPERFAMILY PROTEIN"/>
    <property type="match status" value="1"/>
</dbReference>
<dbReference type="InterPro" id="IPR036866">
    <property type="entry name" value="RibonucZ/Hydroxyglut_hydro"/>
</dbReference>
<dbReference type="AlphaFoldDB" id="A0A2W4XX58"/>
<reference evidence="1 2" key="2">
    <citation type="submission" date="2018-06" db="EMBL/GenBank/DDBJ databases">
        <title>Metagenomic assembly of (sub)arctic Cyanobacteria and their associated microbiome from non-axenic cultures.</title>
        <authorList>
            <person name="Baurain D."/>
        </authorList>
    </citation>
    <scope>NUCLEOTIDE SEQUENCE [LARGE SCALE GENOMIC DNA]</scope>
    <source>
        <strain evidence="1">ULC027bin1</strain>
    </source>
</reference>
<proteinExistence type="predicted"/>
<dbReference type="GO" id="GO:0016787">
    <property type="term" value="F:hydrolase activity"/>
    <property type="evidence" value="ECO:0007669"/>
    <property type="project" value="UniProtKB-KW"/>
</dbReference>